<dbReference type="Proteomes" id="UP001208570">
    <property type="component" value="Unassembled WGS sequence"/>
</dbReference>
<feature type="non-terminal residue" evidence="1">
    <location>
        <position position="65"/>
    </location>
</feature>
<dbReference type="EMBL" id="JAODUP010000473">
    <property type="protein sequence ID" value="KAK2148973.1"/>
    <property type="molecule type" value="Genomic_DNA"/>
</dbReference>
<gene>
    <name evidence="1" type="ORF">LSH36_473g03037</name>
</gene>
<evidence type="ECO:0000313" key="1">
    <source>
        <dbReference type="EMBL" id="KAK2148973.1"/>
    </source>
</evidence>
<evidence type="ECO:0000313" key="2">
    <source>
        <dbReference type="Proteomes" id="UP001208570"/>
    </source>
</evidence>
<organism evidence="1 2">
    <name type="scientific">Paralvinella palmiformis</name>
    <dbReference type="NCBI Taxonomy" id="53620"/>
    <lineage>
        <taxon>Eukaryota</taxon>
        <taxon>Metazoa</taxon>
        <taxon>Spiralia</taxon>
        <taxon>Lophotrochozoa</taxon>
        <taxon>Annelida</taxon>
        <taxon>Polychaeta</taxon>
        <taxon>Sedentaria</taxon>
        <taxon>Canalipalpata</taxon>
        <taxon>Terebellida</taxon>
        <taxon>Terebelliformia</taxon>
        <taxon>Alvinellidae</taxon>
        <taxon>Paralvinella</taxon>
    </lineage>
</organism>
<dbReference type="AlphaFoldDB" id="A0AAD9MYK5"/>
<sequence length="65" mass="7409">MPETLVSDLEMMERTVEQHENQITKTCHDSKTKSVTDQKVKDDIEVELISSSGETFLVSKENLII</sequence>
<accession>A0AAD9MYK5</accession>
<comment type="caution">
    <text evidence="1">The sequence shown here is derived from an EMBL/GenBank/DDBJ whole genome shotgun (WGS) entry which is preliminary data.</text>
</comment>
<protein>
    <submittedName>
        <fullName evidence="1">Uncharacterized protein</fullName>
    </submittedName>
</protein>
<proteinExistence type="predicted"/>
<reference evidence="1" key="1">
    <citation type="journal article" date="2023" name="Mol. Biol. Evol.">
        <title>Third-Generation Sequencing Reveals the Adaptive Role of the Epigenome in Three Deep-Sea Polychaetes.</title>
        <authorList>
            <person name="Perez M."/>
            <person name="Aroh O."/>
            <person name="Sun Y."/>
            <person name="Lan Y."/>
            <person name="Juniper S.K."/>
            <person name="Young C.R."/>
            <person name="Angers B."/>
            <person name="Qian P.Y."/>
        </authorList>
    </citation>
    <scope>NUCLEOTIDE SEQUENCE</scope>
    <source>
        <strain evidence="1">P08H-3</strain>
    </source>
</reference>
<name>A0AAD9MYK5_9ANNE</name>
<keyword evidence="2" id="KW-1185">Reference proteome</keyword>